<evidence type="ECO:0000313" key="3">
    <source>
        <dbReference type="Proteomes" id="UP001558613"/>
    </source>
</evidence>
<gene>
    <name evidence="2" type="ORF">QQF64_023712</name>
</gene>
<dbReference type="Pfam" id="PF20499">
    <property type="entry name" value="DUF6729"/>
    <property type="match status" value="1"/>
</dbReference>
<organism evidence="2 3">
    <name type="scientific">Cirrhinus molitorella</name>
    <name type="common">mud carp</name>
    <dbReference type="NCBI Taxonomy" id="172907"/>
    <lineage>
        <taxon>Eukaryota</taxon>
        <taxon>Metazoa</taxon>
        <taxon>Chordata</taxon>
        <taxon>Craniata</taxon>
        <taxon>Vertebrata</taxon>
        <taxon>Euteleostomi</taxon>
        <taxon>Actinopterygii</taxon>
        <taxon>Neopterygii</taxon>
        <taxon>Teleostei</taxon>
        <taxon>Ostariophysi</taxon>
        <taxon>Cypriniformes</taxon>
        <taxon>Cyprinidae</taxon>
        <taxon>Labeoninae</taxon>
        <taxon>Labeonini</taxon>
        <taxon>Cirrhinus</taxon>
    </lineage>
</organism>
<protein>
    <recommendedName>
        <fullName evidence="1">DUF6729 domain-containing protein</fullName>
    </recommendedName>
</protein>
<keyword evidence="3" id="KW-1185">Reference proteome</keyword>
<feature type="domain" description="DUF6729" evidence="1">
    <location>
        <begin position="10"/>
        <end position="132"/>
    </location>
</feature>
<reference evidence="2 3" key="1">
    <citation type="submission" date="2023-09" db="EMBL/GenBank/DDBJ databases">
        <authorList>
            <person name="Wang M."/>
        </authorList>
    </citation>
    <scope>NUCLEOTIDE SEQUENCE [LARGE SCALE GENOMIC DNA]</scope>
    <source>
        <strain evidence="2">GT-2023</strain>
        <tissue evidence="2">Liver</tissue>
    </source>
</reference>
<proteinExistence type="predicted"/>
<dbReference type="EMBL" id="JAYMGO010000003">
    <property type="protein sequence ID" value="KAL1277039.1"/>
    <property type="molecule type" value="Genomic_DNA"/>
</dbReference>
<accession>A0ABR3NJG0</accession>
<name>A0ABR3NJG0_9TELE</name>
<dbReference type="InterPro" id="IPR046616">
    <property type="entry name" value="DUF6729"/>
</dbReference>
<dbReference type="Proteomes" id="UP001558613">
    <property type="component" value="Unassembled WGS sequence"/>
</dbReference>
<sequence>MERLRNNYIMPCLYGCQNPNVVSSGVGRPQVILGTTGQYYILASRLCCKACKRYWFADKPQWLNMLPQRFRNLLPAFLTHKKAICKTVMDELRRSGKSPNDMANQLSEVLHLKYERAHLAYLLSMQNVRDAEAGLYGQKTITGALRKDDTPAPFGGYGDTDGWYGVSVSAHYLVECLLHEYQRQEAALTQLLQGTFGQVFRSDHTRKVARKVTLSSGTMSSYAVMNENWMILSWVMLQSESDANPTKQHIREHCRTKEPHPRELVQRVEEVLHHFYLAKDPNNIFLFKPSMLKMWWIQRIHILRGCLSDELLKSFPFDQCLAQNKIRGPINSRDTEERFGLQYVKPGRRPVPLDFDKHKSRKTDLGDVEMQEESSSGILFSFPSQECLEDTSSAETPLAPEPKATPQTVIFHQFSTPSAVTVKEQTSEECLLDAGGRVFVLDHNRWTDPMRNAIDGLLAKHHGSKDLLTKVDAEYAAMVQSACTDPNSLLHSTTKQHISSETVSVPVRVLPPAPVNPPAKTVPEDVPLDQTALEKMVKDIVEKQQPVQQQQQQQQQALQRKQTRSCLACGQPKSRYMGDGSSIHFFYQGSDVKYFYCSKKVFDTYSAEGLTNPRMPFEDFAETPFFQRELEASKQRGAERKKVTEERSKRKSAVELPTGGLCRFCHLPMKQGLNSPHIHTGFTGVFFLYKAQGMSAEMSLGEFQQSPFYEAEKQRWIEEKKK</sequence>
<comment type="caution">
    <text evidence="2">The sequence shown here is derived from an EMBL/GenBank/DDBJ whole genome shotgun (WGS) entry which is preliminary data.</text>
</comment>
<evidence type="ECO:0000259" key="1">
    <source>
        <dbReference type="Pfam" id="PF20499"/>
    </source>
</evidence>
<evidence type="ECO:0000313" key="2">
    <source>
        <dbReference type="EMBL" id="KAL1277039.1"/>
    </source>
</evidence>